<feature type="transmembrane region" description="Helical" evidence="1">
    <location>
        <begin position="7"/>
        <end position="28"/>
    </location>
</feature>
<gene>
    <name evidence="2" type="ORF">PGB34_10180</name>
</gene>
<keyword evidence="3" id="KW-1185">Reference proteome</keyword>
<keyword evidence="1" id="KW-0472">Membrane</keyword>
<reference evidence="2" key="1">
    <citation type="submission" date="2023-01" db="EMBL/GenBank/DDBJ databases">
        <title>Xenophilus mangrovi sp. nov., isolated from soil of Mangrove nature reserve.</title>
        <authorList>
            <person name="Xu S."/>
            <person name="Liu Z."/>
            <person name="Xu Y."/>
        </authorList>
    </citation>
    <scope>NUCLEOTIDE SEQUENCE</scope>
    <source>
        <strain evidence="2">YW8</strain>
    </source>
</reference>
<dbReference type="AlphaFoldDB" id="A0AAE3N7X7"/>
<evidence type="ECO:0000313" key="2">
    <source>
        <dbReference type="EMBL" id="MDA7416731.1"/>
    </source>
</evidence>
<dbReference type="EMBL" id="JAQIPB010000003">
    <property type="protein sequence ID" value="MDA7416731.1"/>
    <property type="molecule type" value="Genomic_DNA"/>
</dbReference>
<evidence type="ECO:0000256" key="1">
    <source>
        <dbReference type="SAM" id="Phobius"/>
    </source>
</evidence>
<name>A0AAE3N7X7_9BURK</name>
<keyword evidence="1" id="KW-0812">Transmembrane</keyword>
<proteinExistence type="predicted"/>
<keyword evidence="1" id="KW-1133">Transmembrane helix</keyword>
<sequence length="341" mass="38400">MKNAATLWLKTFCVGFALISALLVWTLFTPAPYGDLTRIGRLSETQFGWTHTPPTVDAALLHSAPLDQADVLVLGDSFSMTLYWQADLVRAGYKVATTYWGEIGYMCGDFNEWLRAQGFKGKLVIAQSIERAFDERVQRSEACAHIDEGRKLKIRPDPFLGPLTQKPSGGLNWSAKLTTGLITWRNTRRTLNEPGDTQHGDETLVRVVPDGCKQFTHALCNKLPIFKEDIDHGPLTQQTFERMQRITATQAPLQILWMVIPNKTTVYLDREHSAAFVQRLRAHPELGPNLFDFAEAARHEVKDFYFPNDTHMSMFGQRAMGALMLQEVRKHLPPPTSATGS</sequence>
<evidence type="ECO:0000313" key="3">
    <source>
        <dbReference type="Proteomes" id="UP001212602"/>
    </source>
</evidence>
<dbReference type="Proteomes" id="UP001212602">
    <property type="component" value="Unassembled WGS sequence"/>
</dbReference>
<organism evidence="2 3">
    <name type="scientific">Xenophilus arseniciresistens</name>
    <dbReference type="NCBI Taxonomy" id="1283306"/>
    <lineage>
        <taxon>Bacteria</taxon>
        <taxon>Pseudomonadati</taxon>
        <taxon>Pseudomonadota</taxon>
        <taxon>Betaproteobacteria</taxon>
        <taxon>Burkholderiales</taxon>
        <taxon>Comamonadaceae</taxon>
        <taxon>Xenophilus</taxon>
    </lineage>
</organism>
<protein>
    <recommendedName>
        <fullName evidence="4">AlgX/AlgJ SGNH hydrolase-like domain-containing protein</fullName>
    </recommendedName>
</protein>
<dbReference type="RefSeq" id="WP_271427964.1">
    <property type="nucleotide sequence ID" value="NZ_JAQIPB010000003.1"/>
</dbReference>
<accession>A0AAE3N7X7</accession>
<evidence type="ECO:0008006" key="4">
    <source>
        <dbReference type="Google" id="ProtNLM"/>
    </source>
</evidence>
<dbReference type="SUPFAM" id="SSF52266">
    <property type="entry name" value="SGNH hydrolase"/>
    <property type="match status" value="1"/>
</dbReference>
<comment type="caution">
    <text evidence="2">The sequence shown here is derived from an EMBL/GenBank/DDBJ whole genome shotgun (WGS) entry which is preliminary data.</text>
</comment>